<evidence type="ECO:0000256" key="3">
    <source>
        <dbReference type="ARBA" id="ARBA00022723"/>
    </source>
</evidence>
<feature type="binding site" evidence="10">
    <location>
        <begin position="152"/>
        <end position="155"/>
    </location>
    <ligand>
        <name>substrate</name>
    </ligand>
</feature>
<protein>
    <recommendedName>
        <fullName evidence="10">dITP/XTP pyrophosphatase</fullName>
        <ecNumber evidence="10">3.6.1.66</ecNumber>
    </recommendedName>
    <alternativeName>
        <fullName evidence="10">Non-canonical purine NTP pyrophosphatase</fullName>
    </alternativeName>
    <alternativeName>
        <fullName evidence="10">Non-standard purine NTP pyrophosphatase</fullName>
    </alternativeName>
    <alternativeName>
        <fullName evidence="10">Nucleoside-triphosphate diphosphatase</fullName>
    </alternativeName>
    <alternativeName>
        <fullName evidence="10">Nucleoside-triphosphate pyrophosphatase</fullName>
        <shortName evidence="10">NTPase</shortName>
    </alternativeName>
</protein>
<comment type="cofactor">
    <cofactor evidence="10">
        <name>Mg(2+)</name>
        <dbReference type="ChEBI" id="CHEBI:18420"/>
    </cofactor>
    <text evidence="10">Binds 1 Mg(2+) ion per subunit.</text>
</comment>
<evidence type="ECO:0000256" key="2">
    <source>
        <dbReference type="ARBA" id="ARBA00011738"/>
    </source>
</evidence>
<dbReference type="GO" id="GO:0046872">
    <property type="term" value="F:metal ion binding"/>
    <property type="evidence" value="ECO:0007669"/>
    <property type="project" value="UniProtKB-KW"/>
</dbReference>
<accession>A0A0H3XLA0</accession>
<comment type="similarity">
    <text evidence="1 10 11">Belongs to the HAM1 NTPase family.</text>
</comment>
<dbReference type="InterPro" id="IPR020922">
    <property type="entry name" value="dITP/XTP_pyrophosphatase"/>
</dbReference>
<feature type="binding site" evidence="10">
    <location>
        <position position="71"/>
    </location>
    <ligand>
        <name>substrate</name>
    </ligand>
</feature>
<dbReference type="NCBIfam" id="TIGR00042">
    <property type="entry name" value="RdgB/HAM1 family non-canonical purine NTP pyrophosphatase"/>
    <property type="match status" value="1"/>
</dbReference>
<dbReference type="GO" id="GO:0000166">
    <property type="term" value="F:nucleotide binding"/>
    <property type="evidence" value="ECO:0007669"/>
    <property type="project" value="UniProtKB-KW"/>
</dbReference>
<feature type="binding site" evidence="10">
    <location>
        <begin position="180"/>
        <end position="181"/>
    </location>
    <ligand>
        <name>substrate</name>
    </ligand>
</feature>
<keyword evidence="13" id="KW-1185">Reference proteome</keyword>
<dbReference type="AlphaFoldDB" id="A0A0H3XLA0"/>
<dbReference type="GO" id="GO:0017111">
    <property type="term" value="F:ribonucleoside triphosphate phosphatase activity"/>
    <property type="evidence" value="ECO:0007669"/>
    <property type="project" value="InterPro"/>
</dbReference>
<keyword evidence="3 10" id="KW-0479">Metal-binding</keyword>
<dbReference type="InterPro" id="IPR029001">
    <property type="entry name" value="ITPase-like_fam"/>
</dbReference>
<dbReference type="CDD" id="cd00515">
    <property type="entry name" value="HAM1"/>
    <property type="match status" value="1"/>
</dbReference>
<evidence type="ECO:0000256" key="7">
    <source>
        <dbReference type="ARBA" id="ARBA00023080"/>
    </source>
</evidence>
<name>A0A0H3XLA0_9MOLU</name>
<evidence type="ECO:0000256" key="5">
    <source>
        <dbReference type="ARBA" id="ARBA00022801"/>
    </source>
</evidence>
<comment type="catalytic activity">
    <reaction evidence="10">
        <text>ITP + H2O = IMP + diphosphate + H(+)</text>
        <dbReference type="Rhea" id="RHEA:29399"/>
        <dbReference type="ChEBI" id="CHEBI:15377"/>
        <dbReference type="ChEBI" id="CHEBI:15378"/>
        <dbReference type="ChEBI" id="CHEBI:33019"/>
        <dbReference type="ChEBI" id="CHEBI:58053"/>
        <dbReference type="ChEBI" id="CHEBI:61402"/>
        <dbReference type="EC" id="3.6.1.66"/>
    </reaction>
</comment>
<sequence>MQEIIIATNNVNKVKEYQELFAQLNINVKSLLDFDFIGEIDETGSTFAENSLIKAEYLSEFLKVPVLADDSGLEIIELDNFPGIYPKRWAAPILDNKIVNDLLLEKCKDLSDRSARAVCALSYVDSQRNVAKTFLGVTNGEIALEPRGDDAFGFDPIFLLPELNKTYGELSLHEKNQYSHRSKAIKLFMDWYAQAGEHHANK</sequence>
<proteinExistence type="inferred from homology"/>
<feature type="binding site" evidence="10">
    <location>
        <position position="175"/>
    </location>
    <ligand>
        <name>substrate</name>
    </ligand>
</feature>
<dbReference type="RefSeq" id="WP_047791494.1">
    <property type="nucleotide sequence ID" value="NZ_CP011856.1"/>
</dbReference>
<evidence type="ECO:0000256" key="10">
    <source>
        <dbReference type="HAMAP-Rule" id="MF_01405"/>
    </source>
</evidence>
<evidence type="ECO:0000256" key="8">
    <source>
        <dbReference type="ARBA" id="ARBA00051875"/>
    </source>
</evidence>
<dbReference type="PANTHER" id="PTHR11067:SF9">
    <property type="entry name" value="INOSINE TRIPHOSPHATE PYROPHOSPHATASE"/>
    <property type="match status" value="1"/>
</dbReference>
<dbReference type="Pfam" id="PF01725">
    <property type="entry name" value="Ham1p_like"/>
    <property type="match status" value="1"/>
</dbReference>
<feature type="active site" description="Proton acceptor" evidence="10">
    <location>
        <position position="70"/>
    </location>
</feature>
<dbReference type="GO" id="GO:0036222">
    <property type="term" value="F:XTP diphosphatase activity"/>
    <property type="evidence" value="ECO:0007669"/>
    <property type="project" value="UniProtKB-UniRule"/>
</dbReference>
<dbReference type="GO" id="GO:0036220">
    <property type="term" value="F:ITP diphosphatase activity"/>
    <property type="evidence" value="ECO:0007669"/>
    <property type="project" value="UniProtKB-UniRule"/>
</dbReference>
<keyword evidence="6 10" id="KW-0460">Magnesium</keyword>
<evidence type="ECO:0000256" key="6">
    <source>
        <dbReference type="ARBA" id="ARBA00022842"/>
    </source>
</evidence>
<keyword evidence="5 10" id="KW-0378">Hydrolase</keyword>
<dbReference type="SUPFAM" id="SSF52972">
    <property type="entry name" value="ITPase-like"/>
    <property type="match status" value="1"/>
</dbReference>
<dbReference type="GO" id="GO:0035870">
    <property type="term" value="F:dITP diphosphatase activity"/>
    <property type="evidence" value="ECO:0007669"/>
    <property type="project" value="UniProtKB-UniRule"/>
</dbReference>
<dbReference type="GO" id="GO:0009146">
    <property type="term" value="P:purine nucleoside triphosphate catabolic process"/>
    <property type="evidence" value="ECO:0007669"/>
    <property type="project" value="UniProtKB-UniRule"/>
</dbReference>
<feature type="binding site" evidence="10">
    <location>
        <position position="70"/>
    </location>
    <ligand>
        <name>Mg(2+)</name>
        <dbReference type="ChEBI" id="CHEBI:18420"/>
    </ligand>
</feature>
<keyword evidence="7 10" id="KW-0546">Nucleotide metabolism</keyword>
<evidence type="ECO:0000256" key="9">
    <source>
        <dbReference type="ARBA" id="ARBA00052017"/>
    </source>
</evidence>
<dbReference type="Gene3D" id="3.90.950.10">
    <property type="match status" value="1"/>
</dbReference>
<comment type="catalytic activity">
    <reaction evidence="9 10">
        <text>XTP + H2O = XMP + diphosphate + H(+)</text>
        <dbReference type="Rhea" id="RHEA:28610"/>
        <dbReference type="ChEBI" id="CHEBI:15377"/>
        <dbReference type="ChEBI" id="CHEBI:15378"/>
        <dbReference type="ChEBI" id="CHEBI:33019"/>
        <dbReference type="ChEBI" id="CHEBI:57464"/>
        <dbReference type="ChEBI" id="CHEBI:61314"/>
        <dbReference type="EC" id="3.6.1.66"/>
    </reaction>
</comment>
<comment type="subunit">
    <text evidence="2 10">Homodimer.</text>
</comment>
<dbReference type="EMBL" id="CP011856">
    <property type="protein sequence ID" value="AKM54269.1"/>
    <property type="molecule type" value="Genomic_DNA"/>
</dbReference>
<gene>
    <name evidence="12" type="primary">rdgB</name>
    <name evidence="12" type="ORF">SERIO_v1c07050</name>
</gene>
<evidence type="ECO:0000313" key="12">
    <source>
        <dbReference type="EMBL" id="AKM54269.1"/>
    </source>
</evidence>
<comment type="catalytic activity">
    <reaction evidence="8 10">
        <text>dITP + H2O = dIMP + diphosphate + H(+)</text>
        <dbReference type="Rhea" id="RHEA:28342"/>
        <dbReference type="ChEBI" id="CHEBI:15377"/>
        <dbReference type="ChEBI" id="CHEBI:15378"/>
        <dbReference type="ChEBI" id="CHEBI:33019"/>
        <dbReference type="ChEBI" id="CHEBI:61194"/>
        <dbReference type="ChEBI" id="CHEBI:61382"/>
        <dbReference type="EC" id="3.6.1.66"/>
    </reaction>
</comment>
<dbReference type="PANTHER" id="PTHR11067">
    <property type="entry name" value="INOSINE TRIPHOSPHATE PYROPHOSPHATASE/HAM1 PROTEIN"/>
    <property type="match status" value="1"/>
</dbReference>
<dbReference type="KEGG" id="seri:SERIO_v1c07050"/>
<dbReference type="EC" id="3.6.1.66" evidence="10"/>
<evidence type="ECO:0000256" key="4">
    <source>
        <dbReference type="ARBA" id="ARBA00022741"/>
    </source>
</evidence>
<dbReference type="InterPro" id="IPR002637">
    <property type="entry name" value="RdgB/HAM1"/>
</dbReference>
<evidence type="ECO:0000256" key="11">
    <source>
        <dbReference type="RuleBase" id="RU003781"/>
    </source>
</evidence>
<dbReference type="GO" id="GO:0009117">
    <property type="term" value="P:nucleotide metabolic process"/>
    <property type="evidence" value="ECO:0007669"/>
    <property type="project" value="UniProtKB-KW"/>
</dbReference>
<dbReference type="HAMAP" id="MF_01405">
    <property type="entry name" value="Non_canon_purine_NTPase"/>
    <property type="match status" value="1"/>
</dbReference>
<dbReference type="Proteomes" id="UP000035661">
    <property type="component" value="Chromosome"/>
</dbReference>
<evidence type="ECO:0000313" key="13">
    <source>
        <dbReference type="Proteomes" id="UP000035661"/>
    </source>
</evidence>
<feature type="binding site" evidence="10">
    <location>
        <position position="41"/>
    </location>
    <ligand>
        <name>Mg(2+)</name>
        <dbReference type="ChEBI" id="CHEBI:18420"/>
    </ligand>
</feature>
<feature type="binding site" evidence="10">
    <location>
        <begin position="8"/>
        <end position="13"/>
    </location>
    <ligand>
        <name>substrate</name>
    </ligand>
</feature>
<reference evidence="12 13" key="1">
    <citation type="journal article" date="2015" name="Genome Biol. Evol.">
        <title>Found and Lost: The Fates of Horizontally Acquired Genes in Arthropod-Symbiotic Spiroplasma.</title>
        <authorList>
            <person name="Lo W.S."/>
            <person name="Gasparich G.E."/>
            <person name="Kuo C.H."/>
        </authorList>
    </citation>
    <scope>NUCLEOTIDE SEQUENCE [LARGE SCALE GENOMIC DNA]</scope>
    <source>
        <strain evidence="13">TDA-040725-5</strain>
    </source>
</reference>
<dbReference type="GO" id="GO:0005829">
    <property type="term" value="C:cytosol"/>
    <property type="evidence" value="ECO:0007669"/>
    <property type="project" value="TreeGrafter"/>
</dbReference>
<evidence type="ECO:0000256" key="1">
    <source>
        <dbReference type="ARBA" id="ARBA00008023"/>
    </source>
</evidence>
<keyword evidence="4 10" id="KW-0547">Nucleotide-binding</keyword>
<organism evidence="12 13">
    <name type="scientific">Spiroplasma eriocheiris</name>
    <dbReference type="NCBI Taxonomy" id="315358"/>
    <lineage>
        <taxon>Bacteria</taxon>
        <taxon>Bacillati</taxon>
        <taxon>Mycoplasmatota</taxon>
        <taxon>Mollicutes</taxon>
        <taxon>Entomoplasmatales</taxon>
        <taxon>Spiroplasmataceae</taxon>
        <taxon>Spiroplasma</taxon>
    </lineage>
</organism>
<comment type="function">
    <text evidence="10">Pyrophosphatase that catalyzes the hydrolysis of nucleoside triphosphates to their monophosphate derivatives, with a high preference for the non-canonical purine nucleotides XTP (xanthosine triphosphate), dITP (deoxyinosine triphosphate) and ITP. Seems to function as a house-cleaning enzyme that removes non-canonical purine nucleotides from the nucleotide pool, thus preventing their incorporation into DNA/RNA and avoiding chromosomal lesions.</text>
</comment>
<dbReference type="FunFam" id="3.90.950.10:FF:000001">
    <property type="entry name" value="dITP/XTP pyrophosphatase"/>
    <property type="match status" value="1"/>
</dbReference>
<dbReference type="PATRIC" id="fig|743698.3.peg.706"/>
<reference evidence="13" key="2">
    <citation type="submission" date="2015-06" db="EMBL/GenBank/DDBJ databases">
        <title>Complete genome sequence of Spiroplasma eriocheiris TDA-040725-5 (DSM 21848).</title>
        <authorList>
            <person name="Lo W.-S."/>
            <person name="Kuo C.-H."/>
        </authorList>
    </citation>
    <scope>NUCLEOTIDE SEQUENCE [LARGE SCALE GENOMIC DNA]</scope>
    <source>
        <strain evidence="13">TDA-040725-5</strain>
    </source>
</reference>
<dbReference type="STRING" id="315358.SERIO_v1c07050"/>